<evidence type="ECO:0000313" key="2">
    <source>
        <dbReference type="EMBL" id="ADI19043.1"/>
    </source>
</evidence>
<feature type="domain" description="Peptidase S8/S53" evidence="1">
    <location>
        <begin position="38"/>
        <end position="264"/>
    </location>
</feature>
<sequence length="293" mass="32719">MSHEEIGERRFGVSYANLTDAGSFLSDYSEYLEFYNGYTYDPFSDPIKGGGHGTMMAGIITNKKYGISPNTNIKIHSVSRESGDWYNQLNWINSYGLHPGIISISTGTDLIGKNNISLNDVEELMIDMTSKGFIFVISSGGNFKGPNFPYPDGYPNSHCESEFPRNFYKNDSISIIITSPVDTNNQVDPYVNIGNCVDFFVKIDNIYYLDSKNDTGGKLNFSGLASSPTAPYIAGLIANLMIEKKYRKFTPKQIKKLLIDNSLKNLVKDEIGNMLVDQLGRDNHLIDSNFLIN</sequence>
<dbReference type="EMBL" id="GU474908">
    <property type="protein sequence ID" value="ADI19043.1"/>
    <property type="molecule type" value="Genomic_DNA"/>
</dbReference>
<dbReference type="GO" id="GO:0004252">
    <property type="term" value="F:serine-type endopeptidase activity"/>
    <property type="evidence" value="ECO:0007669"/>
    <property type="project" value="InterPro"/>
</dbReference>
<accession>E0XXA2</accession>
<dbReference type="Pfam" id="PF00082">
    <property type="entry name" value="Peptidase_S8"/>
    <property type="match status" value="1"/>
</dbReference>
<dbReference type="InterPro" id="IPR000209">
    <property type="entry name" value="Peptidase_S8/S53_dom"/>
</dbReference>
<dbReference type="SUPFAM" id="SSF52743">
    <property type="entry name" value="Subtilisin-like"/>
    <property type="match status" value="1"/>
</dbReference>
<evidence type="ECO:0000259" key="1">
    <source>
        <dbReference type="Pfam" id="PF00082"/>
    </source>
</evidence>
<dbReference type="AlphaFoldDB" id="E0XXA2"/>
<protein>
    <recommendedName>
        <fullName evidence="1">Peptidase S8/S53 domain-containing protein</fullName>
    </recommendedName>
</protein>
<proteinExistence type="predicted"/>
<dbReference type="Gene3D" id="3.40.50.200">
    <property type="entry name" value="Peptidase S8/S53 domain"/>
    <property type="match status" value="1"/>
</dbReference>
<name>E0XXA2_9DELT</name>
<reference evidence="2" key="1">
    <citation type="journal article" date="2011" name="Environ. Microbiol.">
        <title>Time-series analyses of Monterey Bay coastal microbial picoplankton using a 'genome proxy' microarray.</title>
        <authorList>
            <person name="Rich V.I."/>
            <person name="Pham V.D."/>
            <person name="Eppley J."/>
            <person name="Shi Y."/>
            <person name="DeLong E.F."/>
        </authorList>
    </citation>
    <scope>NUCLEOTIDE SEQUENCE</scope>
</reference>
<dbReference type="GO" id="GO:0006508">
    <property type="term" value="P:proteolysis"/>
    <property type="evidence" value="ECO:0007669"/>
    <property type="project" value="InterPro"/>
</dbReference>
<organism evidence="2">
    <name type="scientific">uncultured delta proteobacterium HF0070_07E19</name>
    <dbReference type="NCBI Taxonomy" id="710823"/>
    <lineage>
        <taxon>Bacteria</taxon>
        <taxon>Deltaproteobacteria</taxon>
        <taxon>environmental samples</taxon>
    </lineage>
</organism>
<dbReference type="InterPro" id="IPR036852">
    <property type="entry name" value="Peptidase_S8/S53_dom_sf"/>
</dbReference>